<dbReference type="EMBL" id="LT907975">
    <property type="protein sequence ID" value="SOB60286.1"/>
    <property type="molecule type" value="Genomic_DNA"/>
</dbReference>
<dbReference type="KEGG" id="pprf:DPRO_3373"/>
<protein>
    <submittedName>
        <fullName evidence="2">Uncharacterized protein</fullName>
    </submittedName>
</protein>
<reference evidence="3" key="1">
    <citation type="submission" date="2017-09" db="EMBL/GenBank/DDBJ databases">
        <authorList>
            <person name="Regsiter A."/>
            <person name="William W."/>
        </authorList>
    </citation>
    <scope>NUCLEOTIDE SEQUENCE [LARGE SCALE GENOMIC DNA]</scope>
    <source>
        <strain evidence="3">500-1</strain>
    </source>
</reference>
<gene>
    <name evidence="2" type="ORF">DPRO_3373</name>
</gene>
<name>A0A2C8FE06_9BACT</name>
<evidence type="ECO:0000313" key="3">
    <source>
        <dbReference type="Proteomes" id="UP000219215"/>
    </source>
</evidence>
<organism evidence="2 3">
    <name type="scientific">Pseudodesulfovibrio profundus</name>
    <dbReference type="NCBI Taxonomy" id="57320"/>
    <lineage>
        <taxon>Bacteria</taxon>
        <taxon>Pseudomonadati</taxon>
        <taxon>Thermodesulfobacteriota</taxon>
        <taxon>Desulfovibrionia</taxon>
        <taxon>Desulfovibrionales</taxon>
        <taxon>Desulfovibrionaceae</taxon>
    </lineage>
</organism>
<keyword evidence="1" id="KW-1133">Transmembrane helix</keyword>
<proteinExistence type="predicted"/>
<dbReference type="Proteomes" id="UP000219215">
    <property type="component" value="Chromosome DPRO"/>
</dbReference>
<dbReference type="AlphaFoldDB" id="A0A2C8FE06"/>
<accession>A0A2C8FE06</accession>
<sequence>MVQFPEPTSNLFIILWWSWWGIYPTTFLNAIQGVGFYNLKLLVIYQK</sequence>
<evidence type="ECO:0000313" key="2">
    <source>
        <dbReference type="EMBL" id="SOB60286.1"/>
    </source>
</evidence>
<feature type="transmembrane region" description="Helical" evidence="1">
    <location>
        <begin position="20"/>
        <end position="39"/>
    </location>
</feature>
<evidence type="ECO:0000256" key="1">
    <source>
        <dbReference type="SAM" id="Phobius"/>
    </source>
</evidence>
<keyword evidence="1" id="KW-0812">Transmembrane</keyword>
<keyword evidence="3" id="KW-1185">Reference proteome</keyword>
<keyword evidence="1" id="KW-0472">Membrane</keyword>